<sequence>MYSICLYLNTAATEVNGAKNLCRLSIATVIMVSNSSTNSSHCLQQQQNHKKKDSSAATRSKTSFRLDKDKLKGKDGLVKINFPAEDLRDIGVRQAIHDAFKAERIGLSSGMVEARRRFIAGFEIPLRAKIKVANYRDLRLDVGMWYQRPSRVQRCRPIIHPCPPPNVWIE</sequence>
<accession>A0A9N9GPG3</accession>
<evidence type="ECO:0000256" key="1">
    <source>
        <dbReference type="SAM" id="MobiDB-lite"/>
    </source>
</evidence>
<dbReference type="AlphaFoldDB" id="A0A9N9GPG3"/>
<proteinExistence type="predicted"/>
<feature type="region of interest" description="Disordered" evidence="1">
    <location>
        <begin position="40"/>
        <end position="65"/>
    </location>
</feature>
<name>A0A9N9GPG3_9GLOM</name>
<dbReference type="Proteomes" id="UP000789572">
    <property type="component" value="Unassembled WGS sequence"/>
</dbReference>
<evidence type="ECO:0000313" key="3">
    <source>
        <dbReference type="Proteomes" id="UP000789572"/>
    </source>
</evidence>
<organism evidence="2 3">
    <name type="scientific">Paraglomus occultum</name>
    <dbReference type="NCBI Taxonomy" id="144539"/>
    <lineage>
        <taxon>Eukaryota</taxon>
        <taxon>Fungi</taxon>
        <taxon>Fungi incertae sedis</taxon>
        <taxon>Mucoromycota</taxon>
        <taxon>Glomeromycotina</taxon>
        <taxon>Glomeromycetes</taxon>
        <taxon>Paraglomerales</taxon>
        <taxon>Paraglomeraceae</taxon>
        <taxon>Paraglomus</taxon>
    </lineage>
</organism>
<keyword evidence="3" id="KW-1185">Reference proteome</keyword>
<protein>
    <submittedName>
        <fullName evidence="2">3374_t:CDS:1</fullName>
    </submittedName>
</protein>
<evidence type="ECO:0000313" key="2">
    <source>
        <dbReference type="EMBL" id="CAG8616583.1"/>
    </source>
</evidence>
<reference evidence="2" key="1">
    <citation type="submission" date="2021-06" db="EMBL/GenBank/DDBJ databases">
        <authorList>
            <person name="Kallberg Y."/>
            <person name="Tangrot J."/>
            <person name="Rosling A."/>
        </authorList>
    </citation>
    <scope>NUCLEOTIDE SEQUENCE</scope>
    <source>
        <strain evidence="2">IA702</strain>
    </source>
</reference>
<feature type="non-terminal residue" evidence="2">
    <location>
        <position position="170"/>
    </location>
</feature>
<gene>
    <name evidence="2" type="ORF">POCULU_LOCUS8215</name>
</gene>
<dbReference type="EMBL" id="CAJVPJ010002241">
    <property type="protein sequence ID" value="CAG8616583.1"/>
    <property type="molecule type" value="Genomic_DNA"/>
</dbReference>
<comment type="caution">
    <text evidence="2">The sequence shown here is derived from an EMBL/GenBank/DDBJ whole genome shotgun (WGS) entry which is preliminary data.</text>
</comment>